<dbReference type="InterPro" id="IPR002018">
    <property type="entry name" value="CarbesteraseB"/>
</dbReference>
<accession>A0A8J2L041</accession>
<protein>
    <recommendedName>
        <fullName evidence="2">Carboxylesterase type B domain-containing protein</fullName>
    </recommendedName>
</protein>
<dbReference type="EMBL" id="CAJVCH010527976">
    <property type="protein sequence ID" value="CAG7822978.1"/>
    <property type="molecule type" value="Genomic_DNA"/>
</dbReference>
<sequence length="30" mass="3611">MGEEDCLFLNVHKPKLDNDRRKLPVMVYIH</sequence>
<evidence type="ECO:0000256" key="1">
    <source>
        <dbReference type="ARBA" id="ARBA00023180"/>
    </source>
</evidence>
<evidence type="ECO:0000313" key="3">
    <source>
        <dbReference type="EMBL" id="CAG7822978.1"/>
    </source>
</evidence>
<dbReference type="Proteomes" id="UP000708208">
    <property type="component" value="Unassembled WGS sequence"/>
</dbReference>
<feature type="domain" description="Carboxylesterase type B" evidence="2">
    <location>
        <begin position="2"/>
        <end position="30"/>
    </location>
</feature>
<name>A0A8J2L041_9HEXA</name>
<gene>
    <name evidence="3" type="ORF">AFUS01_LOCUS33217</name>
</gene>
<comment type="caution">
    <text evidence="3">The sequence shown here is derived from an EMBL/GenBank/DDBJ whole genome shotgun (WGS) entry which is preliminary data.</text>
</comment>
<evidence type="ECO:0000313" key="4">
    <source>
        <dbReference type="Proteomes" id="UP000708208"/>
    </source>
</evidence>
<dbReference type="Pfam" id="PF00135">
    <property type="entry name" value="COesterase"/>
    <property type="match status" value="1"/>
</dbReference>
<organism evidence="3 4">
    <name type="scientific">Allacma fusca</name>
    <dbReference type="NCBI Taxonomy" id="39272"/>
    <lineage>
        <taxon>Eukaryota</taxon>
        <taxon>Metazoa</taxon>
        <taxon>Ecdysozoa</taxon>
        <taxon>Arthropoda</taxon>
        <taxon>Hexapoda</taxon>
        <taxon>Collembola</taxon>
        <taxon>Symphypleona</taxon>
        <taxon>Sminthuridae</taxon>
        <taxon>Allacma</taxon>
    </lineage>
</organism>
<keyword evidence="4" id="KW-1185">Reference proteome</keyword>
<proteinExistence type="predicted"/>
<reference evidence="3" key="1">
    <citation type="submission" date="2021-06" db="EMBL/GenBank/DDBJ databases">
        <authorList>
            <person name="Hodson N. C."/>
            <person name="Mongue J. A."/>
            <person name="Jaron S. K."/>
        </authorList>
    </citation>
    <scope>NUCLEOTIDE SEQUENCE</scope>
</reference>
<keyword evidence="1" id="KW-0325">Glycoprotein</keyword>
<evidence type="ECO:0000259" key="2">
    <source>
        <dbReference type="Pfam" id="PF00135"/>
    </source>
</evidence>
<dbReference type="AlphaFoldDB" id="A0A8J2L041"/>
<feature type="non-terminal residue" evidence="3">
    <location>
        <position position="1"/>
    </location>
</feature>